<accession>A0ABY7LSB1</accession>
<keyword evidence="3" id="KW-1185">Reference proteome</keyword>
<organism evidence="2 3">
    <name type="scientific">Hymenobacter canadensis</name>
    <dbReference type="NCBI Taxonomy" id="2999067"/>
    <lineage>
        <taxon>Bacteria</taxon>
        <taxon>Pseudomonadati</taxon>
        <taxon>Bacteroidota</taxon>
        <taxon>Cytophagia</taxon>
        <taxon>Cytophagales</taxon>
        <taxon>Hymenobacteraceae</taxon>
        <taxon>Hymenobacter</taxon>
    </lineage>
</organism>
<keyword evidence="1" id="KW-1133">Transmembrane helix</keyword>
<feature type="transmembrane region" description="Helical" evidence="1">
    <location>
        <begin position="73"/>
        <end position="92"/>
    </location>
</feature>
<feature type="transmembrane region" description="Helical" evidence="1">
    <location>
        <begin position="194"/>
        <end position="214"/>
    </location>
</feature>
<feature type="transmembrane region" description="Helical" evidence="1">
    <location>
        <begin position="354"/>
        <end position="374"/>
    </location>
</feature>
<evidence type="ECO:0000256" key="1">
    <source>
        <dbReference type="SAM" id="Phobius"/>
    </source>
</evidence>
<gene>
    <name evidence="2" type="ORF">O3303_04050</name>
</gene>
<evidence type="ECO:0000313" key="3">
    <source>
        <dbReference type="Proteomes" id="UP001211005"/>
    </source>
</evidence>
<feature type="transmembrane region" description="Helical" evidence="1">
    <location>
        <begin position="47"/>
        <end position="66"/>
    </location>
</feature>
<keyword evidence="1" id="KW-0472">Membrane</keyword>
<proteinExistence type="predicted"/>
<feature type="transmembrane region" description="Helical" evidence="1">
    <location>
        <begin position="25"/>
        <end position="41"/>
    </location>
</feature>
<feature type="transmembrane region" description="Helical" evidence="1">
    <location>
        <begin position="290"/>
        <end position="314"/>
    </location>
</feature>
<protein>
    <recommendedName>
        <fullName evidence="4">DUF2029 domain-containing protein</fullName>
    </recommendedName>
</protein>
<feature type="transmembrane region" description="Helical" evidence="1">
    <location>
        <begin position="326"/>
        <end position="348"/>
    </location>
</feature>
<feature type="transmembrane region" description="Helical" evidence="1">
    <location>
        <begin position="419"/>
        <end position="436"/>
    </location>
</feature>
<name>A0ABY7LSB1_9BACT</name>
<dbReference type="EMBL" id="CP114767">
    <property type="protein sequence ID" value="WBA42734.1"/>
    <property type="molecule type" value="Genomic_DNA"/>
</dbReference>
<dbReference type="Proteomes" id="UP001211005">
    <property type="component" value="Chromosome"/>
</dbReference>
<keyword evidence="1" id="KW-0812">Transmembrane</keyword>
<sequence>MNSLTDTHSPEPLANDSRPISGRQLLALLVSGGAYAGLAYATPRAEFGQLLGLFGVAFGAYAWLLHSRLPLRAGLLAALLLRLLWLPALPALSDDYHRFRWDGLLVAAGLNPYLFSPDELVADDSAAGVQAKPTSPRPATTSPLPATKELRTLYPKLNSPHYYSVYPPVCQAVFGVASGIFPHHERGAVLLMRLVLLLAEAATAGLLLALLRQLGLPRQRALWYLLNPLVLVELTGNLHFEALVVTLLLLALWLLTRGRWAISAGALGLAVGTKLLPLLLLPLLLRRLGWWRTAAYGTLTLLTVALLFAPFVSAELARNIGRSLDLYFRSFEFNASVYYLLRAGGYWLTGYNQIARIGPALALGSVAWILLLTFGEKRPTWTTLPATLLLLLTGYYLLATIVHPWYLTPLLALSVFTRYRYTFVWSGLVVLSYAAYQTTAYTENPWLLALEYGGLLGAMLWDYRQRLARPAV</sequence>
<reference evidence="2 3" key="1">
    <citation type="submission" date="2022-12" db="EMBL/GenBank/DDBJ databases">
        <title>Hymenobacter canadensis sp. nov. isolated from lake water of the Cambridge Bay, Canada.</title>
        <authorList>
            <person name="Kim W.H."/>
            <person name="Lee Y.M."/>
        </authorList>
    </citation>
    <scope>NUCLEOTIDE SEQUENCE [LARGE SCALE GENOMIC DNA]</scope>
    <source>
        <strain evidence="2 3">PAMC 29467</strain>
    </source>
</reference>
<feature type="transmembrane region" description="Helical" evidence="1">
    <location>
        <begin position="262"/>
        <end position="284"/>
    </location>
</feature>
<dbReference type="Pfam" id="PF26314">
    <property type="entry name" value="MptA_B_family"/>
    <property type="match status" value="1"/>
</dbReference>
<evidence type="ECO:0000313" key="2">
    <source>
        <dbReference type="EMBL" id="WBA42734.1"/>
    </source>
</evidence>
<dbReference type="RefSeq" id="WP_269560784.1">
    <property type="nucleotide sequence ID" value="NZ_CP114767.1"/>
</dbReference>
<feature type="transmembrane region" description="Helical" evidence="1">
    <location>
        <begin position="386"/>
        <end position="407"/>
    </location>
</feature>
<feature type="transmembrane region" description="Helical" evidence="1">
    <location>
        <begin position="234"/>
        <end position="255"/>
    </location>
</feature>
<evidence type="ECO:0008006" key="4">
    <source>
        <dbReference type="Google" id="ProtNLM"/>
    </source>
</evidence>